<feature type="compositionally biased region" description="Basic and acidic residues" evidence="1">
    <location>
        <begin position="94"/>
        <end position="105"/>
    </location>
</feature>
<feature type="region of interest" description="Disordered" evidence="1">
    <location>
        <begin position="805"/>
        <end position="904"/>
    </location>
</feature>
<feature type="compositionally biased region" description="Basic residues" evidence="1">
    <location>
        <begin position="184"/>
        <end position="200"/>
    </location>
</feature>
<feature type="compositionally biased region" description="Polar residues" evidence="1">
    <location>
        <begin position="552"/>
        <end position="565"/>
    </location>
</feature>
<feature type="compositionally biased region" description="Acidic residues" evidence="1">
    <location>
        <begin position="702"/>
        <end position="715"/>
    </location>
</feature>
<dbReference type="OrthoDB" id="3946221at2759"/>
<feature type="compositionally biased region" description="Low complexity" evidence="1">
    <location>
        <begin position="1255"/>
        <end position="1287"/>
    </location>
</feature>
<feature type="region of interest" description="Disordered" evidence="1">
    <location>
        <begin position="663"/>
        <end position="772"/>
    </location>
</feature>
<feature type="region of interest" description="Disordered" evidence="1">
    <location>
        <begin position="94"/>
        <end position="342"/>
    </location>
</feature>
<accession>W9YH82</accession>
<reference evidence="2 3" key="1">
    <citation type="submission" date="2013-03" db="EMBL/GenBank/DDBJ databases">
        <title>The Genome Sequence of Capronia coronata CBS 617.96.</title>
        <authorList>
            <consortium name="The Broad Institute Genomics Platform"/>
            <person name="Cuomo C."/>
            <person name="de Hoog S."/>
            <person name="Gorbushina A."/>
            <person name="Walker B."/>
            <person name="Young S.K."/>
            <person name="Zeng Q."/>
            <person name="Gargeya S."/>
            <person name="Fitzgerald M."/>
            <person name="Haas B."/>
            <person name="Abouelleil A."/>
            <person name="Allen A.W."/>
            <person name="Alvarado L."/>
            <person name="Arachchi H.M."/>
            <person name="Berlin A.M."/>
            <person name="Chapman S.B."/>
            <person name="Gainer-Dewar J."/>
            <person name="Goldberg J."/>
            <person name="Griggs A."/>
            <person name="Gujja S."/>
            <person name="Hansen M."/>
            <person name="Howarth C."/>
            <person name="Imamovic A."/>
            <person name="Ireland A."/>
            <person name="Larimer J."/>
            <person name="McCowan C."/>
            <person name="Murphy C."/>
            <person name="Pearson M."/>
            <person name="Poon T.W."/>
            <person name="Priest M."/>
            <person name="Roberts A."/>
            <person name="Saif S."/>
            <person name="Shea T."/>
            <person name="Sisk P."/>
            <person name="Sykes S."/>
            <person name="Wortman J."/>
            <person name="Nusbaum C."/>
            <person name="Birren B."/>
        </authorList>
    </citation>
    <scope>NUCLEOTIDE SEQUENCE [LARGE SCALE GENOMIC DNA]</scope>
    <source>
        <strain evidence="2 3">CBS 617.96</strain>
    </source>
</reference>
<sequence>MSQVPTKTSSYIYDDLTSSPDPLATSFDDDQVVGSVASRKEPSPSKAKSAYLAKGQRRPSRTTHHDFGTIPSSPFRAVSEQNISPWKIRVTVEAKQEESDMDHPASRRITRTVKIPLRQDSSLLEETNGPLRGRRSQASPSKSKRSATPVREGRNGVRSRRQSVTDLNVRPLGDDAEEDDWLRQKRSPRKRKPSQTRKSVRGGGGNTQTSSSQSAEKSNVSEFEIRQDTDAESDDGVIHQGQATSGRESSELRAMDLNRVSTRARALSTKSMADPEGQEQDIEDNNAPAALPPRKSVEARKVSANSAKSYPTPSPTSSYRGDSDHVDKPMEDISPGHEAFDTILESEGFTMIDLDTLPSAKQFLSSPAELEANNSAGSSNEASENRESATALNRHDQHSSQQNKPVHPELMTYPVLNHDESDLSSTVPSSPPVSEQEKSLLQVPSSSSSAGRKVTPQPYSSPKLPSPPKQDVQRTSNHRSRGSVSALVAGIALQGVVSPKQSRDGGLVREKRTSSPVTKSDNPGPLFQGFDYGTQRELRAGLRFGEELAKRQSPNQPATASASHSSADKESKPLGLGISTFEKSQANVANHPATQIWRGENLVQRTPVQVSASTASKETVVERSPPHTPQPSSLKEVDEKLLDTQARREREWQLERDEIIRQIQNANESQVIVIDSDSEDDDDEGQEGNDRPGLFEQLTADADAEEQAEEEEDIWLAEAKNSSSPGPEAHENDFPTRTEQVRQREPPKEVLSRPRRSLIPSPWKRGEDIDTPQEQISFVSTNAEEISGLLFYKEPESKVLFGAGEIKRQQLRQRRGSGRFDIDLMAGTPPKVNVEDEKDETSTSDSLDNEEESIEDSAVSNSTAGRASEHDDGSNISPDALETLQDHRNDISGSPEAASSPAQPARVPVMFNDSSISIAAQPDVYSQPIKLQLQPPSPEQHMQLSSPQRPPTPRSALKGSRQSLGEGLAGEGLNTPTMIRRVVFSERSRGVDIDGLESSFSMRSASDDSTAGEVHGQLNRELQFEWQSQRPAHEPARTGNACYDEQTGSHEKVRERRHHPSTNAEVWIPVDIAREARSAPQPEPEPAPVKKGWTSWLWGSRTTPEQGLDSSSYSDAEQGRDQTRSRSRTTSTEPYKPPHMDGTKDDPEDDDSQDQLSGWEKTKSSIPSSTSASASVSVSTSKKAQTRTEKSTQSQRHPQSQSQSHSRHHHPQTTQPNTARTVISTHHKSSSAAAAAAAASSHHHHDHDISTVKIPSYLLPPSYPSDPSRSARSTTSSSYSSAPLPLSLEGKFTNTHFRTLHIIYRKSLRPKFHAPPRHTIRSEIMALHGCEMEIDESAHIGGDGDGDGDEDGERNGDGDGDRDGNKNSNSPGNNASEGDSSVGGVFVWKVGLAECEVLERFMQECEFSQGIWMGREVLLPEQGLHHRFGVMSDDGHGDGRGGVGVGVGIDGSGNGNVRLGRKVRIAWGWSVEQLAEWLCRIVVGEVVREEERKVKMKLEMKARTKMMKTKAKNRGREE</sequence>
<protein>
    <submittedName>
        <fullName evidence="2">Uncharacterized protein</fullName>
    </submittedName>
</protein>
<feature type="compositionally biased region" description="Basic and acidic residues" evidence="1">
    <location>
        <begin position="501"/>
        <end position="513"/>
    </location>
</feature>
<feature type="compositionally biased region" description="Basic and acidic residues" evidence="1">
    <location>
        <begin position="383"/>
        <end position="398"/>
    </location>
</feature>
<feature type="compositionally biased region" description="Basic and acidic residues" evidence="1">
    <location>
        <begin position="534"/>
        <end position="550"/>
    </location>
</feature>
<dbReference type="HOGENOM" id="CLU_263424_0_0_1"/>
<comment type="caution">
    <text evidence="2">The sequence shown here is derived from an EMBL/GenBank/DDBJ whole genome shotgun (WGS) entry which is preliminary data.</text>
</comment>
<organism evidence="2 3">
    <name type="scientific">Capronia coronata CBS 617.96</name>
    <dbReference type="NCBI Taxonomy" id="1182541"/>
    <lineage>
        <taxon>Eukaryota</taxon>
        <taxon>Fungi</taxon>
        <taxon>Dikarya</taxon>
        <taxon>Ascomycota</taxon>
        <taxon>Pezizomycotina</taxon>
        <taxon>Eurotiomycetes</taxon>
        <taxon>Chaetothyriomycetidae</taxon>
        <taxon>Chaetothyriales</taxon>
        <taxon>Herpotrichiellaceae</taxon>
        <taxon>Capronia</taxon>
    </lineage>
</organism>
<feature type="region of interest" description="Disordered" evidence="1">
    <location>
        <begin position="1337"/>
        <end position="1379"/>
    </location>
</feature>
<feature type="compositionally biased region" description="Basic and acidic residues" evidence="1">
    <location>
        <begin position="321"/>
        <end position="340"/>
    </location>
</feature>
<dbReference type="Proteomes" id="UP000019484">
    <property type="component" value="Unassembled WGS sequence"/>
</dbReference>
<feature type="compositionally biased region" description="Low complexity" evidence="1">
    <location>
        <begin position="1191"/>
        <end position="1204"/>
    </location>
</feature>
<evidence type="ECO:0000313" key="2">
    <source>
        <dbReference type="EMBL" id="EXJ88626.1"/>
    </source>
</evidence>
<proteinExistence type="predicted"/>
<feature type="region of interest" description="Disordered" evidence="1">
    <location>
        <begin position="1028"/>
        <end position="1288"/>
    </location>
</feature>
<keyword evidence="3" id="KW-1185">Reference proteome</keyword>
<feature type="region of interest" description="Disordered" evidence="1">
    <location>
        <begin position="933"/>
        <end position="972"/>
    </location>
</feature>
<feature type="compositionally biased region" description="Low complexity" evidence="1">
    <location>
        <begin position="1230"/>
        <end position="1240"/>
    </location>
</feature>
<feature type="compositionally biased region" description="Low complexity" evidence="1">
    <location>
        <begin position="309"/>
        <end position="319"/>
    </location>
</feature>
<evidence type="ECO:0000313" key="3">
    <source>
        <dbReference type="Proteomes" id="UP000019484"/>
    </source>
</evidence>
<feature type="compositionally biased region" description="Low complexity" evidence="1">
    <location>
        <begin position="424"/>
        <end position="434"/>
    </location>
</feature>
<evidence type="ECO:0000256" key="1">
    <source>
        <dbReference type="SAM" id="MobiDB-lite"/>
    </source>
</evidence>
<gene>
    <name evidence="2" type="ORF">A1O1_05556</name>
</gene>
<feature type="compositionally biased region" description="Low complexity" evidence="1">
    <location>
        <begin position="892"/>
        <end position="904"/>
    </location>
</feature>
<feature type="compositionally biased region" description="Acidic residues" evidence="1">
    <location>
        <begin position="676"/>
        <end position="687"/>
    </location>
</feature>
<feature type="region of interest" description="Disordered" evidence="1">
    <location>
        <begin position="365"/>
        <end position="642"/>
    </location>
</feature>
<feature type="compositionally biased region" description="Low complexity" evidence="1">
    <location>
        <begin position="368"/>
        <end position="382"/>
    </location>
</feature>
<feature type="compositionally biased region" description="Basic and acidic residues" evidence="1">
    <location>
        <begin position="1353"/>
        <end position="1365"/>
    </location>
</feature>
<feature type="compositionally biased region" description="Basic and acidic residues" evidence="1">
    <location>
        <begin position="1136"/>
        <end position="1145"/>
    </location>
</feature>
<dbReference type="GeneID" id="19160431"/>
<feature type="compositionally biased region" description="Polar residues" evidence="1">
    <location>
        <begin position="1100"/>
        <end position="1115"/>
    </location>
</feature>
<feature type="compositionally biased region" description="Polar residues" evidence="1">
    <location>
        <begin position="603"/>
        <end position="617"/>
    </location>
</feature>
<name>W9YH82_9EURO</name>
<dbReference type="EMBL" id="AMWN01000004">
    <property type="protein sequence ID" value="EXJ88626.1"/>
    <property type="molecule type" value="Genomic_DNA"/>
</dbReference>
<feature type="region of interest" description="Disordered" evidence="1">
    <location>
        <begin position="1"/>
        <end position="82"/>
    </location>
</feature>
<feature type="compositionally biased region" description="Polar residues" evidence="1">
    <location>
        <begin position="1"/>
        <end position="20"/>
    </location>
</feature>
<feature type="compositionally biased region" description="Polar residues" evidence="1">
    <location>
        <begin position="1366"/>
        <end position="1379"/>
    </location>
</feature>
<dbReference type="STRING" id="1182541.W9YH82"/>
<feature type="compositionally biased region" description="Basic and acidic residues" evidence="1">
    <location>
        <begin position="728"/>
        <end position="752"/>
    </location>
</feature>
<dbReference type="RefSeq" id="XP_007724632.1">
    <property type="nucleotide sequence ID" value="XM_007726442.1"/>
</dbReference>
<dbReference type="eggNOG" id="ENOG502SYJI">
    <property type="taxonomic scope" value="Eukaryota"/>
</dbReference>
<feature type="compositionally biased region" description="Low complexity" evidence="1">
    <location>
        <begin position="1164"/>
        <end position="1183"/>
    </location>
</feature>